<dbReference type="EMBL" id="NBII01000007">
    <property type="protein sequence ID" value="PAV17246.1"/>
    <property type="molecule type" value="Genomic_DNA"/>
</dbReference>
<dbReference type="CDD" id="cd00161">
    <property type="entry name" value="beta-trefoil_Ricin-like"/>
    <property type="match status" value="1"/>
</dbReference>
<name>A0A286UCF7_9AGAM</name>
<accession>A0A286UCF7</accession>
<dbReference type="Gene3D" id="2.80.10.50">
    <property type="match status" value="1"/>
</dbReference>
<dbReference type="InterPro" id="IPR035992">
    <property type="entry name" value="Ricin_B-like_lectins"/>
</dbReference>
<evidence type="ECO:0008006" key="3">
    <source>
        <dbReference type="Google" id="ProtNLM"/>
    </source>
</evidence>
<evidence type="ECO:0000313" key="2">
    <source>
        <dbReference type="Proteomes" id="UP000217199"/>
    </source>
</evidence>
<dbReference type="OrthoDB" id="3193690at2759"/>
<keyword evidence="2" id="KW-1185">Reference proteome</keyword>
<reference evidence="1 2" key="1">
    <citation type="journal article" date="2017" name="Mol. Ecol.">
        <title>Comparative and population genomic landscape of Phellinus noxius: A hypervariable fungus causing root rot in trees.</title>
        <authorList>
            <person name="Chung C.L."/>
            <person name="Lee T.J."/>
            <person name="Akiba M."/>
            <person name="Lee H.H."/>
            <person name="Kuo T.H."/>
            <person name="Liu D."/>
            <person name="Ke H.M."/>
            <person name="Yokoi T."/>
            <person name="Roa M.B."/>
            <person name="Lu M.J."/>
            <person name="Chang Y.Y."/>
            <person name="Ann P.J."/>
            <person name="Tsai J.N."/>
            <person name="Chen C.Y."/>
            <person name="Tzean S.S."/>
            <person name="Ota Y."/>
            <person name="Hattori T."/>
            <person name="Sahashi N."/>
            <person name="Liou R.F."/>
            <person name="Kikuchi T."/>
            <person name="Tsai I.J."/>
        </authorList>
    </citation>
    <scope>NUCLEOTIDE SEQUENCE [LARGE SCALE GENOMIC DNA]</scope>
    <source>
        <strain evidence="1 2">FFPRI411160</strain>
    </source>
</reference>
<dbReference type="SUPFAM" id="SSF50370">
    <property type="entry name" value="Ricin B-like lectins"/>
    <property type="match status" value="1"/>
</dbReference>
<dbReference type="InParanoid" id="A0A286UCF7"/>
<comment type="caution">
    <text evidence="1">The sequence shown here is derived from an EMBL/GenBank/DDBJ whole genome shotgun (WGS) entry which is preliminary data.</text>
</comment>
<gene>
    <name evidence="1" type="ORF">PNOK_0731000</name>
</gene>
<dbReference type="Proteomes" id="UP000217199">
    <property type="component" value="Unassembled WGS sequence"/>
</dbReference>
<evidence type="ECO:0000313" key="1">
    <source>
        <dbReference type="EMBL" id="PAV17246.1"/>
    </source>
</evidence>
<dbReference type="AlphaFoldDB" id="A0A286UCF7"/>
<proteinExistence type="predicted"/>
<protein>
    <recommendedName>
        <fullName evidence="3">Ricin B lectin domain-containing protein</fullName>
    </recommendedName>
</protein>
<organism evidence="1 2">
    <name type="scientific">Pyrrhoderma noxium</name>
    <dbReference type="NCBI Taxonomy" id="2282107"/>
    <lineage>
        <taxon>Eukaryota</taxon>
        <taxon>Fungi</taxon>
        <taxon>Dikarya</taxon>
        <taxon>Basidiomycota</taxon>
        <taxon>Agaricomycotina</taxon>
        <taxon>Agaricomycetes</taxon>
        <taxon>Hymenochaetales</taxon>
        <taxon>Hymenochaetaceae</taxon>
        <taxon>Pyrrhoderma</taxon>
    </lineage>
</organism>
<sequence length="184" mass="19735">MAPTALRPNALNFTQLASLAANAVVPSAGKTFALHNLAFDHVLDNAGGQTFDGNEILAWSLNVPATQNQQWTYLDYPSTEGDTVFTLQVLSTEDSAATKQGRGGYLRIDPTTNLLVHGGQPLAWKLIEAAPNIFKMSPFDDVFSGNGALVATDRNSAILSPTINQVALENDVNELAQFWTFGAL</sequence>